<comment type="caution">
    <text evidence="1">The sequence shown here is derived from an EMBL/GenBank/DDBJ whole genome shotgun (WGS) entry which is preliminary data.</text>
</comment>
<proteinExistence type="predicted"/>
<organism evidence="1 2">
    <name type="scientific">Candidatus Allofournierella pullistercoris</name>
    <dbReference type="NCBI Taxonomy" id="2838597"/>
    <lineage>
        <taxon>Bacteria</taxon>
        <taxon>Bacillati</taxon>
        <taxon>Bacillota</taxon>
        <taxon>Clostridia</taxon>
        <taxon>Eubacteriales</taxon>
        <taxon>Oscillospiraceae</taxon>
        <taxon>Allofournierella</taxon>
    </lineage>
</organism>
<gene>
    <name evidence="1" type="ORF">H9882_02450</name>
</gene>
<dbReference type="InterPro" id="IPR036249">
    <property type="entry name" value="Thioredoxin-like_sf"/>
</dbReference>
<dbReference type="PANTHER" id="PTHR43342:SF2">
    <property type="entry name" value="POTENTIAL NAD-REDUCING HYDROGENASE SUBUNIT"/>
    <property type="match status" value="1"/>
</dbReference>
<reference evidence="1" key="2">
    <citation type="submission" date="2021-04" db="EMBL/GenBank/DDBJ databases">
        <authorList>
            <person name="Gilroy R."/>
        </authorList>
    </citation>
    <scope>NUCLEOTIDE SEQUENCE</scope>
    <source>
        <strain evidence="1">B5_2728</strain>
    </source>
</reference>
<dbReference type="EMBL" id="JAHLFP010000017">
    <property type="protein sequence ID" value="MBU3805740.1"/>
    <property type="molecule type" value="Genomic_DNA"/>
</dbReference>
<dbReference type="Proteomes" id="UP000713596">
    <property type="component" value="Unassembled WGS sequence"/>
</dbReference>
<evidence type="ECO:0000313" key="1">
    <source>
        <dbReference type="EMBL" id="MBU3805740.1"/>
    </source>
</evidence>
<dbReference type="InterPro" id="IPR028431">
    <property type="entry name" value="NADP_DH_HndA-like"/>
</dbReference>
<evidence type="ECO:0000313" key="2">
    <source>
        <dbReference type="Proteomes" id="UP000713596"/>
    </source>
</evidence>
<dbReference type="Gene3D" id="3.40.30.10">
    <property type="entry name" value="Glutaredoxin"/>
    <property type="match status" value="1"/>
</dbReference>
<dbReference type="PANTHER" id="PTHR43342">
    <property type="entry name" value="NADH-QUINONE OXIDOREDUCTASE, E SUBUNIT"/>
    <property type="match status" value="1"/>
</dbReference>
<accession>A0A948T1M9</accession>
<sequence>MTEQKQLDQALEYYAGQRMGQSPLDQTSTIALLREIQDIFGYIPGYTLEQVCQTTGYKLPLLQKLIRLYPSLKTSKAAHEIVVCSGGRCGNAGAGELLRQLEEGLKQLPQDTAILRTQMCFKQCGKGPNIQLDGQMYNGCDSQTVKEMLEQLKRKVGE</sequence>
<protein>
    <submittedName>
        <fullName evidence="1">NAD(P)H-dependent oxidoreductase subunit E</fullName>
    </submittedName>
</protein>
<reference evidence="1" key="1">
    <citation type="journal article" date="2021" name="PeerJ">
        <title>Extensive microbial diversity within the chicken gut microbiome revealed by metagenomics and culture.</title>
        <authorList>
            <person name="Gilroy R."/>
            <person name="Ravi A."/>
            <person name="Getino M."/>
            <person name="Pursley I."/>
            <person name="Horton D.L."/>
            <person name="Alikhan N.F."/>
            <person name="Baker D."/>
            <person name="Gharbi K."/>
            <person name="Hall N."/>
            <person name="Watson M."/>
            <person name="Adriaenssens E.M."/>
            <person name="Foster-Nyarko E."/>
            <person name="Jarju S."/>
            <person name="Secka A."/>
            <person name="Antonio M."/>
            <person name="Oren A."/>
            <person name="Chaudhuri R.R."/>
            <person name="La Ragione R."/>
            <person name="Hildebrand F."/>
            <person name="Pallen M.J."/>
        </authorList>
    </citation>
    <scope>NUCLEOTIDE SEQUENCE</scope>
    <source>
        <strain evidence="1">B5_2728</strain>
    </source>
</reference>
<dbReference type="SUPFAM" id="SSF52833">
    <property type="entry name" value="Thioredoxin-like"/>
    <property type="match status" value="1"/>
</dbReference>
<name>A0A948T1M9_9FIRM</name>
<dbReference type="Pfam" id="PF01257">
    <property type="entry name" value="2Fe-2S_thioredx"/>
    <property type="match status" value="1"/>
</dbReference>
<dbReference type="AlphaFoldDB" id="A0A948T1M9"/>
<dbReference type="CDD" id="cd02980">
    <property type="entry name" value="TRX_Fd_family"/>
    <property type="match status" value="1"/>
</dbReference>